<dbReference type="GeneID" id="27704556"/>
<dbReference type="AlphaFoldDB" id="A0A0D2HT84"/>
<dbReference type="PANTHER" id="PTHR33840:SF1">
    <property type="entry name" value="TLE1 PHOSPHOLIPASE DOMAIN-CONTAINING PROTEIN"/>
    <property type="match status" value="1"/>
</dbReference>
<feature type="domain" description="T6SS Phospholipase effector Tle1-like catalytic" evidence="1">
    <location>
        <begin position="52"/>
        <end position="207"/>
    </location>
</feature>
<dbReference type="Proteomes" id="UP000053789">
    <property type="component" value="Unassembled WGS sequence"/>
</dbReference>
<accession>A0A0D2HT84</accession>
<gene>
    <name evidence="2" type="ORF">Z519_11628</name>
</gene>
<evidence type="ECO:0000259" key="1">
    <source>
        <dbReference type="Pfam" id="PF09994"/>
    </source>
</evidence>
<proteinExistence type="predicted"/>
<dbReference type="OrthoDB" id="59699at2759"/>
<name>A0A0D2HT84_CLAB1</name>
<dbReference type="HOGENOM" id="CLU_1326233_0_0_1"/>
<dbReference type="PANTHER" id="PTHR33840">
    <property type="match status" value="1"/>
</dbReference>
<evidence type="ECO:0000313" key="3">
    <source>
        <dbReference type="Proteomes" id="UP000053789"/>
    </source>
</evidence>
<reference evidence="2" key="1">
    <citation type="submission" date="2015-01" db="EMBL/GenBank/DDBJ databases">
        <title>The Genome Sequence of Cladophialophora bantiana CBS 173.52.</title>
        <authorList>
            <consortium name="The Broad Institute Genomics Platform"/>
            <person name="Cuomo C."/>
            <person name="de Hoog S."/>
            <person name="Gorbushina A."/>
            <person name="Stielow B."/>
            <person name="Teixiera M."/>
            <person name="Abouelleil A."/>
            <person name="Chapman S.B."/>
            <person name="Priest M."/>
            <person name="Young S.K."/>
            <person name="Wortman J."/>
            <person name="Nusbaum C."/>
            <person name="Birren B."/>
        </authorList>
    </citation>
    <scope>NUCLEOTIDE SEQUENCE [LARGE SCALE GENOMIC DNA]</scope>
    <source>
        <strain evidence="2">CBS 173.52</strain>
    </source>
</reference>
<dbReference type="Pfam" id="PF09994">
    <property type="entry name" value="T6SS_Tle1-like_cat"/>
    <property type="match status" value="1"/>
</dbReference>
<dbReference type="VEuPathDB" id="FungiDB:Z519_11628"/>
<evidence type="ECO:0000313" key="2">
    <source>
        <dbReference type="EMBL" id="KIW87654.1"/>
    </source>
</evidence>
<dbReference type="RefSeq" id="XP_016614323.1">
    <property type="nucleotide sequence ID" value="XM_016769339.1"/>
</dbReference>
<keyword evidence="3" id="KW-1185">Reference proteome</keyword>
<dbReference type="InterPro" id="IPR018712">
    <property type="entry name" value="Tle1-like_cat"/>
</dbReference>
<organism evidence="2 3">
    <name type="scientific">Cladophialophora bantiana (strain ATCC 10958 / CBS 173.52 / CDC B-1940 / NIH 8579)</name>
    <name type="common">Xylohypha bantiana</name>
    <dbReference type="NCBI Taxonomy" id="1442370"/>
    <lineage>
        <taxon>Eukaryota</taxon>
        <taxon>Fungi</taxon>
        <taxon>Dikarya</taxon>
        <taxon>Ascomycota</taxon>
        <taxon>Pezizomycotina</taxon>
        <taxon>Eurotiomycetes</taxon>
        <taxon>Chaetothyriomycetidae</taxon>
        <taxon>Chaetothyriales</taxon>
        <taxon>Herpotrichiellaceae</taxon>
        <taxon>Cladophialophora</taxon>
    </lineage>
</organism>
<protein>
    <recommendedName>
        <fullName evidence="1">T6SS Phospholipase effector Tle1-like catalytic domain-containing protein</fullName>
    </recommendedName>
</protein>
<sequence>MILYQGVGAIQDLKDRYLTRLTGNGPSGCNTKIKEVYKASVFTMLLGMTNSKCIKACCKPCPSRDEIFLFGHSRGGFIVRLVAGMLYHLHALLLDPQNFDRAFQEGWGIYRAARSQSQLEQQRHSVLWFWKRHTRASAKIRFLGCFDTMKAFDDNDLNGVALQSNVLHVRHALALPERATALSPERFHVATQPTHDHTVLSYQEAWF</sequence>
<dbReference type="EMBL" id="KN847002">
    <property type="protein sequence ID" value="KIW87654.1"/>
    <property type="molecule type" value="Genomic_DNA"/>
</dbReference>